<dbReference type="Ensembl" id="ENSSSCT00035099737.1">
    <property type="protein sequence ID" value="ENSSSCP00035042249.1"/>
    <property type="gene ID" value="ENSSSCG00035073617.1"/>
</dbReference>
<keyword evidence="1" id="KW-0472">Membrane</keyword>
<feature type="transmembrane region" description="Helical" evidence="1">
    <location>
        <begin position="78"/>
        <end position="100"/>
    </location>
</feature>
<keyword evidence="1" id="KW-0812">Transmembrane</keyword>
<dbReference type="Proteomes" id="UP000694720">
    <property type="component" value="Unplaced"/>
</dbReference>
<evidence type="ECO:0000313" key="3">
    <source>
        <dbReference type="Proteomes" id="UP000694720"/>
    </source>
</evidence>
<proteinExistence type="predicted"/>
<dbReference type="AlphaFoldDB" id="A0A8D1B815"/>
<dbReference type="Ensembl" id="ENSSSCT00065104970.1">
    <property type="protein sequence ID" value="ENSSSCP00065046578.1"/>
    <property type="gene ID" value="ENSSSCG00065076020.1"/>
</dbReference>
<accession>A0A8D1B815</accession>
<dbReference type="Proteomes" id="UP000694725">
    <property type="component" value="Unplaced"/>
</dbReference>
<protein>
    <submittedName>
        <fullName evidence="2">Uncharacterized protein</fullName>
    </submittedName>
</protein>
<name>A0A8D1B815_PIG</name>
<reference evidence="2" key="1">
    <citation type="submission" date="2025-05" db="UniProtKB">
        <authorList>
            <consortium name="Ensembl"/>
        </authorList>
    </citation>
    <scope>IDENTIFICATION</scope>
</reference>
<keyword evidence="1" id="KW-1133">Transmembrane helix</keyword>
<evidence type="ECO:0000256" key="1">
    <source>
        <dbReference type="SAM" id="Phobius"/>
    </source>
</evidence>
<organism evidence="2 3">
    <name type="scientific">Sus scrofa</name>
    <name type="common">Pig</name>
    <dbReference type="NCBI Taxonomy" id="9823"/>
    <lineage>
        <taxon>Eukaryota</taxon>
        <taxon>Metazoa</taxon>
        <taxon>Chordata</taxon>
        <taxon>Craniata</taxon>
        <taxon>Vertebrata</taxon>
        <taxon>Euteleostomi</taxon>
        <taxon>Mammalia</taxon>
        <taxon>Eutheria</taxon>
        <taxon>Laurasiatheria</taxon>
        <taxon>Artiodactyla</taxon>
        <taxon>Suina</taxon>
        <taxon>Suidae</taxon>
        <taxon>Sus</taxon>
    </lineage>
</organism>
<feature type="transmembrane region" description="Helical" evidence="1">
    <location>
        <begin position="12"/>
        <end position="38"/>
    </location>
</feature>
<evidence type="ECO:0000313" key="2">
    <source>
        <dbReference type="Ensembl" id="ENSSSCP00035042249.1"/>
    </source>
</evidence>
<feature type="transmembrane region" description="Helical" evidence="1">
    <location>
        <begin position="50"/>
        <end position="71"/>
    </location>
</feature>
<sequence length="110" mass="12644">MMAILTSVRCYLTVILICISLIITDVEHFFTCLLVIHMASLEKYLSRSSAHFSIGLFVFLLLSCLSCLYILKIKPLLLALFSTIFFHSIGCLFVFSFLWFPLLCKACWFD</sequence>